<sequence>MGEERSEEESVECMRRLDMALSVRRERCAMRHSESVAGGTTRWRAMGDEGWGCRKELMVVVVFFMSTLLCCYWHHFCGVYIWFWGRGIVHVCAVYTALLTSFVGNVSCACQVVTVDTGTLPVAILRNLGTATRDIAGGLAVGLGASSVGGWMR</sequence>
<keyword evidence="1" id="KW-0812">Transmembrane</keyword>
<dbReference type="InParanoid" id="A0A3N4KC56"/>
<keyword evidence="1" id="KW-1133">Transmembrane helix</keyword>
<organism evidence="2 3">
    <name type="scientific">Morchella conica CCBAS932</name>
    <dbReference type="NCBI Taxonomy" id="1392247"/>
    <lineage>
        <taxon>Eukaryota</taxon>
        <taxon>Fungi</taxon>
        <taxon>Dikarya</taxon>
        <taxon>Ascomycota</taxon>
        <taxon>Pezizomycotina</taxon>
        <taxon>Pezizomycetes</taxon>
        <taxon>Pezizales</taxon>
        <taxon>Morchellaceae</taxon>
        <taxon>Morchella</taxon>
    </lineage>
</organism>
<name>A0A3N4KC56_9PEZI</name>
<evidence type="ECO:0000313" key="2">
    <source>
        <dbReference type="EMBL" id="RPB06902.1"/>
    </source>
</evidence>
<feature type="transmembrane region" description="Helical" evidence="1">
    <location>
        <begin position="81"/>
        <end position="103"/>
    </location>
</feature>
<keyword evidence="3" id="KW-1185">Reference proteome</keyword>
<proteinExistence type="predicted"/>
<evidence type="ECO:0000313" key="3">
    <source>
        <dbReference type="Proteomes" id="UP000277580"/>
    </source>
</evidence>
<reference evidence="2 3" key="1">
    <citation type="journal article" date="2018" name="Nat. Ecol. Evol.">
        <title>Pezizomycetes genomes reveal the molecular basis of ectomycorrhizal truffle lifestyle.</title>
        <authorList>
            <person name="Murat C."/>
            <person name="Payen T."/>
            <person name="Noel B."/>
            <person name="Kuo A."/>
            <person name="Morin E."/>
            <person name="Chen J."/>
            <person name="Kohler A."/>
            <person name="Krizsan K."/>
            <person name="Balestrini R."/>
            <person name="Da Silva C."/>
            <person name="Montanini B."/>
            <person name="Hainaut M."/>
            <person name="Levati E."/>
            <person name="Barry K.W."/>
            <person name="Belfiori B."/>
            <person name="Cichocki N."/>
            <person name="Clum A."/>
            <person name="Dockter R.B."/>
            <person name="Fauchery L."/>
            <person name="Guy J."/>
            <person name="Iotti M."/>
            <person name="Le Tacon F."/>
            <person name="Lindquist E.A."/>
            <person name="Lipzen A."/>
            <person name="Malagnac F."/>
            <person name="Mello A."/>
            <person name="Molinier V."/>
            <person name="Miyauchi S."/>
            <person name="Poulain J."/>
            <person name="Riccioni C."/>
            <person name="Rubini A."/>
            <person name="Sitrit Y."/>
            <person name="Splivallo R."/>
            <person name="Traeger S."/>
            <person name="Wang M."/>
            <person name="Zifcakova L."/>
            <person name="Wipf D."/>
            <person name="Zambonelli A."/>
            <person name="Paolocci F."/>
            <person name="Nowrousian M."/>
            <person name="Ottonello S."/>
            <person name="Baldrian P."/>
            <person name="Spatafora J.W."/>
            <person name="Henrissat B."/>
            <person name="Nagy L.G."/>
            <person name="Aury J.M."/>
            <person name="Wincker P."/>
            <person name="Grigoriev I.V."/>
            <person name="Bonfante P."/>
            <person name="Martin F.M."/>
        </authorList>
    </citation>
    <scope>NUCLEOTIDE SEQUENCE [LARGE SCALE GENOMIC DNA]</scope>
    <source>
        <strain evidence="2 3">CCBAS932</strain>
    </source>
</reference>
<dbReference type="Proteomes" id="UP000277580">
    <property type="component" value="Unassembled WGS sequence"/>
</dbReference>
<evidence type="ECO:0000256" key="1">
    <source>
        <dbReference type="SAM" id="Phobius"/>
    </source>
</evidence>
<accession>A0A3N4KC56</accession>
<gene>
    <name evidence="2" type="ORF">P167DRAFT_568913</name>
</gene>
<feature type="transmembrane region" description="Helical" evidence="1">
    <location>
        <begin position="57"/>
        <end position="75"/>
    </location>
</feature>
<feature type="non-terminal residue" evidence="2">
    <location>
        <position position="153"/>
    </location>
</feature>
<dbReference type="AlphaFoldDB" id="A0A3N4KC56"/>
<dbReference type="EMBL" id="ML119208">
    <property type="protein sequence ID" value="RPB06902.1"/>
    <property type="molecule type" value="Genomic_DNA"/>
</dbReference>
<keyword evidence="1" id="KW-0472">Membrane</keyword>
<protein>
    <submittedName>
        <fullName evidence="2">Uncharacterized protein</fullName>
    </submittedName>
</protein>